<evidence type="ECO:0000313" key="3">
    <source>
        <dbReference type="Proteomes" id="UP000006250"/>
    </source>
</evidence>
<name>E1K111_SOLFR</name>
<organism evidence="2 3">
    <name type="scientific">Solidesulfovibrio fructosivorans JJ]</name>
    <dbReference type="NCBI Taxonomy" id="596151"/>
    <lineage>
        <taxon>Bacteria</taxon>
        <taxon>Pseudomonadati</taxon>
        <taxon>Thermodesulfobacteriota</taxon>
        <taxon>Desulfovibrionia</taxon>
        <taxon>Desulfovibrionales</taxon>
        <taxon>Desulfovibrionaceae</taxon>
        <taxon>Solidesulfovibrio</taxon>
    </lineage>
</organism>
<dbReference type="AlphaFoldDB" id="E1K111"/>
<dbReference type="InterPro" id="IPR007690">
    <property type="entry name" value="T2SS_GspM"/>
</dbReference>
<evidence type="ECO:0000256" key="1">
    <source>
        <dbReference type="SAM" id="Phobius"/>
    </source>
</evidence>
<reference evidence="2 3" key="1">
    <citation type="submission" date="2010-08" db="EMBL/GenBank/DDBJ databases">
        <title>The draft genome of Desulfovibrio fructosovorans JJ.</title>
        <authorList>
            <consortium name="US DOE Joint Genome Institute (JGI-PGF)"/>
            <person name="Lucas S."/>
            <person name="Copeland A."/>
            <person name="Lapidus A."/>
            <person name="Cheng J.-F."/>
            <person name="Bruce D."/>
            <person name="Goodwin L."/>
            <person name="Pitluck S."/>
            <person name="Land M.L."/>
            <person name="Hauser L."/>
            <person name="Chang Y.-J."/>
            <person name="Jeffries C."/>
            <person name="Wall J.D."/>
            <person name="Stahl D.A."/>
            <person name="Arkin A.P."/>
            <person name="Dehal P."/>
            <person name="Stolyar S.M."/>
            <person name="Hazen T.C."/>
            <person name="Woyke T.J."/>
        </authorList>
    </citation>
    <scope>NUCLEOTIDE SEQUENCE [LARGE SCALE GENOMIC DNA]</scope>
    <source>
        <strain evidence="2 3">JJ</strain>
    </source>
</reference>
<dbReference type="EMBL" id="AECZ01000035">
    <property type="protein sequence ID" value="EFL49707.1"/>
    <property type="molecule type" value="Genomic_DNA"/>
</dbReference>
<keyword evidence="1" id="KW-0472">Membrane</keyword>
<dbReference type="GO" id="GO:0015628">
    <property type="term" value="P:protein secretion by the type II secretion system"/>
    <property type="evidence" value="ECO:0007669"/>
    <property type="project" value="InterPro"/>
</dbReference>
<sequence>MEISTKFALERKWLLLVLGVVLTMAVFQWGIAPAFRYEEALRGKIAAMHRILGELTVLEKRFQEMARAQVALGRQISPPTFQLLSYIQENTDRLGIKPYIKSMRPTTKDIAPTHREDSVNLALSKVPLATLVPYLHYLDTGLDSVWIAQAACHPDSVEGMDLELVISAIVEKPLTEPTRQQDKKRNRATGKHS</sequence>
<protein>
    <recommendedName>
        <fullName evidence="4">General secretion pathway protein M</fullName>
    </recommendedName>
</protein>
<dbReference type="GO" id="GO:0015627">
    <property type="term" value="C:type II protein secretion system complex"/>
    <property type="evidence" value="ECO:0007669"/>
    <property type="project" value="InterPro"/>
</dbReference>
<keyword evidence="1" id="KW-1133">Transmembrane helix</keyword>
<feature type="transmembrane region" description="Helical" evidence="1">
    <location>
        <begin position="12"/>
        <end position="31"/>
    </location>
</feature>
<gene>
    <name evidence="2" type="ORF">DesfrDRAFT_3561</name>
</gene>
<comment type="caution">
    <text evidence="2">The sequence shown here is derived from an EMBL/GenBank/DDBJ whole genome shotgun (WGS) entry which is preliminary data.</text>
</comment>
<dbReference type="Proteomes" id="UP000006250">
    <property type="component" value="Unassembled WGS sequence"/>
</dbReference>
<keyword evidence="3" id="KW-1185">Reference proteome</keyword>
<dbReference type="OrthoDB" id="5432548at2"/>
<evidence type="ECO:0008006" key="4">
    <source>
        <dbReference type="Google" id="ProtNLM"/>
    </source>
</evidence>
<dbReference type="STRING" id="596151.DesfrDRAFT_3561"/>
<evidence type="ECO:0000313" key="2">
    <source>
        <dbReference type="EMBL" id="EFL49707.1"/>
    </source>
</evidence>
<accession>E1K111</accession>
<dbReference type="Pfam" id="PF04612">
    <property type="entry name" value="T2SSM"/>
    <property type="match status" value="1"/>
</dbReference>
<dbReference type="RefSeq" id="WP_005996185.1">
    <property type="nucleotide sequence ID" value="NZ_AECZ01000035.1"/>
</dbReference>
<proteinExistence type="predicted"/>
<keyword evidence="1" id="KW-0812">Transmembrane</keyword>